<evidence type="ECO:0000313" key="2">
    <source>
        <dbReference type="Proteomes" id="UP000624244"/>
    </source>
</evidence>
<accession>A0A8H6DRL4</accession>
<gene>
    <name evidence="1" type="ORF">GGP41_001313</name>
</gene>
<dbReference type="AlphaFoldDB" id="A0A8H6DRL4"/>
<comment type="caution">
    <text evidence="1">The sequence shown here is derived from an EMBL/GenBank/DDBJ whole genome shotgun (WGS) entry which is preliminary data.</text>
</comment>
<proteinExistence type="predicted"/>
<sequence length="86" mass="9915">MHFRCVKGWYQHALNQIHQGCCLLRRHLDTVKSIQCALIFLIISTMIKLFESPVGEAHLDKDNVLCTLNHSLTEIWDIYCINCISG</sequence>
<dbReference type="EMBL" id="WNKQ01000020">
    <property type="protein sequence ID" value="KAF5845253.1"/>
    <property type="molecule type" value="Genomic_DNA"/>
</dbReference>
<organism evidence="1 2">
    <name type="scientific">Cochliobolus sativus</name>
    <name type="common">Common root rot and spot blotch fungus</name>
    <name type="synonym">Bipolaris sorokiniana</name>
    <dbReference type="NCBI Taxonomy" id="45130"/>
    <lineage>
        <taxon>Eukaryota</taxon>
        <taxon>Fungi</taxon>
        <taxon>Dikarya</taxon>
        <taxon>Ascomycota</taxon>
        <taxon>Pezizomycotina</taxon>
        <taxon>Dothideomycetes</taxon>
        <taxon>Pleosporomycetidae</taxon>
        <taxon>Pleosporales</taxon>
        <taxon>Pleosporineae</taxon>
        <taxon>Pleosporaceae</taxon>
        <taxon>Bipolaris</taxon>
    </lineage>
</organism>
<protein>
    <submittedName>
        <fullName evidence="1">Uncharacterized protein</fullName>
    </submittedName>
</protein>
<dbReference type="Proteomes" id="UP000624244">
    <property type="component" value="Unassembled WGS sequence"/>
</dbReference>
<reference evidence="1" key="1">
    <citation type="submission" date="2019-11" db="EMBL/GenBank/DDBJ databases">
        <title>Bipolaris sorokiniana Genome sequencing.</title>
        <authorList>
            <person name="Wang H."/>
        </authorList>
    </citation>
    <scope>NUCLEOTIDE SEQUENCE</scope>
</reference>
<name>A0A8H6DRL4_COCSA</name>
<evidence type="ECO:0000313" key="1">
    <source>
        <dbReference type="EMBL" id="KAF5845253.1"/>
    </source>
</evidence>